<keyword evidence="11" id="KW-1185">Reference proteome</keyword>
<dbReference type="STRING" id="471704.A0A195EHH0"/>
<dbReference type="PANTHER" id="PTHR21137">
    <property type="entry name" value="ODORANT RECEPTOR"/>
    <property type="match status" value="1"/>
</dbReference>
<evidence type="ECO:0000256" key="1">
    <source>
        <dbReference type="ARBA" id="ARBA00004651"/>
    </source>
</evidence>
<evidence type="ECO:0000256" key="3">
    <source>
        <dbReference type="ARBA" id="ARBA00022606"/>
    </source>
</evidence>
<dbReference type="GO" id="GO:0005886">
    <property type="term" value="C:plasma membrane"/>
    <property type="evidence" value="ECO:0007669"/>
    <property type="project" value="UniProtKB-SubCell"/>
</dbReference>
<evidence type="ECO:0000256" key="8">
    <source>
        <dbReference type="ARBA" id="ARBA00023170"/>
    </source>
</evidence>
<dbReference type="EMBL" id="KQ978881">
    <property type="protein sequence ID" value="KYN27718.1"/>
    <property type="molecule type" value="Genomic_DNA"/>
</dbReference>
<evidence type="ECO:0000313" key="10">
    <source>
        <dbReference type="EMBL" id="KYN27718.1"/>
    </source>
</evidence>
<dbReference type="Pfam" id="PF02949">
    <property type="entry name" value="7tm_6"/>
    <property type="match status" value="1"/>
</dbReference>
<gene>
    <name evidence="10" type="ORF">ALC57_02782</name>
</gene>
<dbReference type="GO" id="GO:0005549">
    <property type="term" value="F:odorant binding"/>
    <property type="evidence" value="ECO:0007669"/>
    <property type="project" value="InterPro"/>
</dbReference>
<evidence type="ECO:0000256" key="5">
    <source>
        <dbReference type="ARBA" id="ARBA00022725"/>
    </source>
</evidence>
<dbReference type="Proteomes" id="UP000078492">
    <property type="component" value="Unassembled WGS sequence"/>
</dbReference>
<dbReference type="GO" id="GO:0007165">
    <property type="term" value="P:signal transduction"/>
    <property type="evidence" value="ECO:0007669"/>
    <property type="project" value="UniProtKB-KW"/>
</dbReference>
<name>A0A195EHH0_9HYME</name>
<keyword evidence="8" id="KW-0675">Receptor</keyword>
<evidence type="ECO:0000256" key="4">
    <source>
        <dbReference type="ARBA" id="ARBA00022692"/>
    </source>
</evidence>
<accession>A0A195EHH0</accession>
<dbReference type="GO" id="GO:0004984">
    <property type="term" value="F:olfactory receptor activity"/>
    <property type="evidence" value="ECO:0007669"/>
    <property type="project" value="InterPro"/>
</dbReference>
<comment type="subcellular location">
    <subcellularLocation>
        <location evidence="1">Cell membrane</location>
        <topology evidence="1">Multi-pass membrane protein</topology>
    </subcellularLocation>
</comment>
<keyword evidence="3" id="KW-0716">Sensory transduction</keyword>
<reference evidence="10 11" key="1">
    <citation type="submission" date="2015-09" db="EMBL/GenBank/DDBJ databases">
        <title>Trachymyrmex cornetzi WGS genome.</title>
        <authorList>
            <person name="Nygaard S."/>
            <person name="Hu H."/>
            <person name="Boomsma J."/>
            <person name="Zhang G."/>
        </authorList>
    </citation>
    <scope>NUCLEOTIDE SEQUENCE [LARGE SCALE GENOMIC DNA]</scope>
    <source>
        <strain evidence="10">Tcor2-1</strain>
        <tissue evidence="10">Whole body</tissue>
    </source>
</reference>
<evidence type="ECO:0000256" key="6">
    <source>
        <dbReference type="ARBA" id="ARBA00022989"/>
    </source>
</evidence>
<keyword evidence="4" id="KW-0812">Transmembrane</keyword>
<keyword evidence="2" id="KW-1003">Cell membrane</keyword>
<dbReference type="InterPro" id="IPR004117">
    <property type="entry name" value="7tm6_olfct_rcpt"/>
</dbReference>
<protein>
    <submittedName>
        <fullName evidence="10">Uncharacterized protein</fullName>
    </submittedName>
</protein>
<evidence type="ECO:0000256" key="2">
    <source>
        <dbReference type="ARBA" id="ARBA00022475"/>
    </source>
</evidence>
<keyword evidence="5" id="KW-0552">Olfaction</keyword>
<evidence type="ECO:0000256" key="9">
    <source>
        <dbReference type="ARBA" id="ARBA00023224"/>
    </source>
</evidence>
<proteinExistence type="predicted"/>
<keyword evidence="6" id="KW-1133">Transmembrane helix</keyword>
<evidence type="ECO:0000256" key="7">
    <source>
        <dbReference type="ARBA" id="ARBA00023136"/>
    </source>
</evidence>
<keyword evidence="7" id="KW-0472">Membrane</keyword>
<organism evidence="10 11">
    <name type="scientific">Trachymyrmex cornetzi</name>
    <dbReference type="NCBI Taxonomy" id="471704"/>
    <lineage>
        <taxon>Eukaryota</taxon>
        <taxon>Metazoa</taxon>
        <taxon>Ecdysozoa</taxon>
        <taxon>Arthropoda</taxon>
        <taxon>Hexapoda</taxon>
        <taxon>Insecta</taxon>
        <taxon>Pterygota</taxon>
        <taxon>Neoptera</taxon>
        <taxon>Endopterygota</taxon>
        <taxon>Hymenoptera</taxon>
        <taxon>Apocrita</taxon>
        <taxon>Aculeata</taxon>
        <taxon>Formicoidea</taxon>
        <taxon>Formicidae</taxon>
        <taxon>Myrmicinae</taxon>
        <taxon>Trachymyrmex</taxon>
    </lineage>
</organism>
<dbReference type="AlphaFoldDB" id="A0A195EHH0"/>
<keyword evidence="9" id="KW-0807">Transducer</keyword>
<evidence type="ECO:0000313" key="11">
    <source>
        <dbReference type="Proteomes" id="UP000078492"/>
    </source>
</evidence>
<sequence>MRYTAFVISQLVHLFCYSLQGQKLIDHSLQMRNKIYNSSWYNIPAKSQRLLLYVMRRSMQPNFLSAGKIYVFSLKSFTTASKASSTLHRLTDESSSVKPGRNAAADHKASSQASLVDIQACTHEESDNRFNYKNIY</sequence>
<dbReference type="PANTHER" id="PTHR21137:SF35">
    <property type="entry name" value="ODORANT RECEPTOR 19A-RELATED"/>
    <property type="match status" value="1"/>
</dbReference>